<evidence type="ECO:0000313" key="1">
    <source>
        <dbReference type="EMBL" id="MDM7830191.1"/>
    </source>
</evidence>
<gene>
    <name evidence="1" type="ORF">QRT05_02505</name>
</gene>
<proteinExistence type="predicted"/>
<reference evidence="1 2" key="1">
    <citation type="submission" date="2023-06" db="EMBL/GenBank/DDBJ databases">
        <title>Cellulomonas sp. MW9 Whole genome sequence.</title>
        <authorList>
            <person name="Park S."/>
        </authorList>
    </citation>
    <scope>NUCLEOTIDE SEQUENCE [LARGE SCALE GENOMIC DNA]</scope>
    <source>
        <strain evidence="1 2">MW9</strain>
    </source>
</reference>
<accession>A0ABT7S3J3</accession>
<name>A0ABT7S3J3_9CELL</name>
<evidence type="ECO:0000313" key="2">
    <source>
        <dbReference type="Proteomes" id="UP001321453"/>
    </source>
</evidence>
<sequence length="187" mass="19805">MVTISCSCGSASTTRANPLRGLSLPDRVDLVRAAYSVHAGFLSLEVDASWHPSQDDAAESCVVLVDLDALDATEGLDPADARTLRNLLEVAHVRGRLLPQAVEHGSVRFRVAPADDFDGTVTYLVLDGATTVLEQSGPLERDLLDQLVGLYQSFGVAALVQVDGLAPRLGLRSAMDGVLRARTPSVA</sequence>
<dbReference type="RefSeq" id="WP_289444963.1">
    <property type="nucleotide sequence ID" value="NZ_JAUCGR010000001.1"/>
</dbReference>
<keyword evidence="2" id="KW-1185">Reference proteome</keyword>
<dbReference type="Proteomes" id="UP001321453">
    <property type="component" value="Unassembled WGS sequence"/>
</dbReference>
<protein>
    <submittedName>
        <fullName evidence="1">Uncharacterized protein</fullName>
    </submittedName>
</protein>
<dbReference type="EMBL" id="JAUCGR010000001">
    <property type="protein sequence ID" value="MDM7830191.1"/>
    <property type="molecule type" value="Genomic_DNA"/>
</dbReference>
<comment type="caution">
    <text evidence="1">The sequence shown here is derived from an EMBL/GenBank/DDBJ whole genome shotgun (WGS) entry which is preliminary data.</text>
</comment>
<organism evidence="1 2">
    <name type="scientific">Cellulomonas edaphi</name>
    <dbReference type="NCBI Taxonomy" id="3053468"/>
    <lineage>
        <taxon>Bacteria</taxon>
        <taxon>Bacillati</taxon>
        <taxon>Actinomycetota</taxon>
        <taxon>Actinomycetes</taxon>
        <taxon>Micrococcales</taxon>
        <taxon>Cellulomonadaceae</taxon>
        <taxon>Cellulomonas</taxon>
    </lineage>
</organism>